<sequence>MLYIAQTRPAPRRLKATDYPFLPQQPNSIFDMDVLGTALRFVTGLPQPAVPAPVPTEIIARVPTIRTARGRGRGYGLGVERDRPRRVTRSTGVPLLAATPAPAASGAEFGFNPVIPEAAVGISRTVSVKMEEQELRERRRDTPKRKKAM</sequence>
<reference evidence="2 3" key="1">
    <citation type="journal article" date="2016" name="Mol. Biol. Evol.">
        <title>Comparative Genomics of Early-Diverging Mushroom-Forming Fungi Provides Insights into the Origins of Lignocellulose Decay Capabilities.</title>
        <authorList>
            <person name="Nagy L.G."/>
            <person name="Riley R."/>
            <person name="Tritt A."/>
            <person name="Adam C."/>
            <person name="Daum C."/>
            <person name="Floudas D."/>
            <person name="Sun H."/>
            <person name="Yadav J.S."/>
            <person name="Pangilinan J."/>
            <person name="Larsson K.H."/>
            <person name="Matsuura K."/>
            <person name="Barry K."/>
            <person name="Labutti K."/>
            <person name="Kuo R."/>
            <person name="Ohm R.A."/>
            <person name="Bhattacharya S.S."/>
            <person name="Shirouzu T."/>
            <person name="Yoshinaga Y."/>
            <person name="Martin F.M."/>
            <person name="Grigoriev I.V."/>
            <person name="Hibbett D.S."/>
        </authorList>
    </citation>
    <scope>NUCLEOTIDE SEQUENCE [LARGE SCALE GENOMIC DNA]</scope>
    <source>
        <strain evidence="2 3">HHB12733</strain>
    </source>
</reference>
<name>A0A165GXR5_9BASI</name>
<dbReference type="InParanoid" id="A0A165GXR5"/>
<feature type="region of interest" description="Disordered" evidence="1">
    <location>
        <begin position="70"/>
        <end position="93"/>
    </location>
</feature>
<dbReference type="Proteomes" id="UP000076842">
    <property type="component" value="Unassembled WGS sequence"/>
</dbReference>
<accession>A0A165GXR5</accession>
<gene>
    <name evidence="2" type="ORF">CALCODRAFT_234505</name>
</gene>
<evidence type="ECO:0000256" key="1">
    <source>
        <dbReference type="SAM" id="MobiDB-lite"/>
    </source>
</evidence>
<dbReference type="EMBL" id="KV423949">
    <property type="protein sequence ID" value="KZT58623.1"/>
    <property type="molecule type" value="Genomic_DNA"/>
</dbReference>
<organism evidence="2 3">
    <name type="scientific">Calocera cornea HHB12733</name>
    <dbReference type="NCBI Taxonomy" id="1353952"/>
    <lineage>
        <taxon>Eukaryota</taxon>
        <taxon>Fungi</taxon>
        <taxon>Dikarya</taxon>
        <taxon>Basidiomycota</taxon>
        <taxon>Agaricomycotina</taxon>
        <taxon>Dacrymycetes</taxon>
        <taxon>Dacrymycetales</taxon>
        <taxon>Dacrymycetaceae</taxon>
        <taxon>Calocera</taxon>
    </lineage>
</organism>
<evidence type="ECO:0000313" key="2">
    <source>
        <dbReference type="EMBL" id="KZT58623.1"/>
    </source>
</evidence>
<protein>
    <submittedName>
        <fullName evidence="2">Uncharacterized protein</fullName>
    </submittedName>
</protein>
<dbReference type="AlphaFoldDB" id="A0A165GXR5"/>
<evidence type="ECO:0000313" key="3">
    <source>
        <dbReference type="Proteomes" id="UP000076842"/>
    </source>
</evidence>
<keyword evidence="3" id="KW-1185">Reference proteome</keyword>
<proteinExistence type="predicted"/>
<dbReference type="OrthoDB" id="10546059at2759"/>